<organism evidence="2 3">
    <name type="scientific">Brucella tritici</name>
    <dbReference type="NCBI Taxonomy" id="94626"/>
    <lineage>
        <taxon>Bacteria</taxon>
        <taxon>Pseudomonadati</taxon>
        <taxon>Pseudomonadota</taxon>
        <taxon>Alphaproteobacteria</taxon>
        <taxon>Hyphomicrobiales</taxon>
        <taxon>Brucellaceae</taxon>
        <taxon>Brucella/Ochrobactrum group</taxon>
        <taxon>Brucella</taxon>
    </lineage>
</organism>
<dbReference type="AlphaFoldDB" id="A0A7X6FU14"/>
<accession>A0A7X6FU14</accession>
<evidence type="ECO:0000256" key="1">
    <source>
        <dbReference type="SAM" id="MobiDB-lite"/>
    </source>
</evidence>
<proteinExistence type="predicted"/>
<evidence type="ECO:0000313" key="2">
    <source>
        <dbReference type="EMBL" id="NKW10348.1"/>
    </source>
</evidence>
<reference evidence="2 3" key="1">
    <citation type="submission" date="2020-04" db="EMBL/GenBank/DDBJ databases">
        <title>Whole genome sequencing of clinical and environmental type strains of Ochrobactrum.</title>
        <authorList>
            <person name="Dharne M."/>
        </authorList>
    </citation>
    <scope>NUCLEOTIDE SEQUENCE [LARGE SCALE GENOMIC DNA]</scope>
    <source>
        <strain evidence="2 3">DSM 13340</strain>
    </source>
</reference>
<dbReference type="EMBL" id="JAAXZB010000002">
    <property type="protein sequence ID" value="NKW10348.1"/>
    <property type="molecule type" value="Genomic_DNA"/>
</dbReference>
<evidence type="ECO:0000313" key="3">
    <source>
        <dbReference type="Proteomes" id="UP000558475"/>
    </source>
</evidence>
<sequence>MTIYAAFKNDGSVSGFGTLTSFLTLPLFPLMQSKFLTNSVVNFLSSHPLADGMKVPSLNLCAFRLYQRSKPIDKRFNPKSMQKLTIGNMTVVQLLPVTSTRPCRNGQQRHRHSSGGEIVFGHMR</sequence>
<dbReference type="Proteomes" id="UP000558475">
    <property type="component" value="Unassembled WGS sequence"/>
</dbReference>
<feature type="region of interest" description="Disordered" evidence="1">
    <location>
        <begin position="101"/>
        <end position="124"/>
    </location>
</feature>
<protein>
    <submittedName>
        <fullName evidence="2">Uncharacterized protein</fullName>
    </submittedName>
</protein>
<comment type="caution">
    <text evidence="2">The sequence shown here is derived from an EMBL/GenBank/DDBJ whole genome shotgun (WGS) entry which is preliminary data.</text>
</comment>
<name>A0A7X6FU14_9HYPH</name>
<gene>
    <name evidence="2" type="ORF">HGG76_15975</name>
</gene>